<accession>A0AAX6E4Y7</accession>
<comment type="caution">
    <text evidence="2">The sequence shown here is derived from an EMBL/GenBank/DDBJ whole genome shotgun (WGS) entry which is preliminary data.</text>
</comment>
<dbReference type="Proteomes" id="UP001140949">
    <property type="component" value="Unassembled WGS sequence"/>
</dbReference>
<gene>
    <name evidence="2" type="ORF">M6B38_208745</name>
</gene>
<keyword evidence="3" id="KW-1185">Reference proteome</keyword>
<evidence type="ECO:0000313" key="3">
    <source>
        <dbReference type="Proteomes" id="UP001140949"/>
    </source>
</evidence>
<name>A0AAX6E4Y7_IRIPA</name>
<sequence length="64" mass="7039">MADRGEVAGRTPRRHETRRAGGILRGEAAGGPGSTRHQPCRWLDRRRQRGGGARPWRPQGRGVG</sequence>
<dbReference type="EMBL" id="JANAVB010040007">
    <property type="protein sequence ID" value="KAJ6799132.1"/>
    <property type="molecule type" value="Genomic_DNA"/>
</dbReference>
<evidence type="ECO:0000313" key="2">
    <source>
        <dbReference type="EMBL" id="KAJ6799132.1"/>
    </source>
</evidence>
<proteinExistence type="predicted"/>
<feature type="region of interest" description="Disordered" evidence="1">
    <location>
        <begin position="1"/>
        <end position="64"/>
    </location>
</feature>
<protein>
    <submittedName>
        <fullName evidence="2">Pollen-specific leucine-rich repeat extensin-like protein 3</fullName>
    </submittedName>
</protein>
<reference evidence="2" key="1">
    <citation type="journal article" date="2023" name="GigaByte">
        <title>Genome assembly of the bearded iris, Iris pallida Lam.</title>
        <authorList>
            <person name="Bruccoleri R.E."/>
            <person name="Oakeley E.J."/>
            <person name="Faust A.M.E."/>
            <person name="Altorfer M."/>
            <person name="Dessus-Babus S."/>
            <person name="Burckhardt D."/>
            <person name="Oertli M."/>
            <person name="Naumann U."/>
            <person name="Petersen F."/>
            <person name="Wong J."/>
        </authorList>
    </citation>
    <scope>NUCLEOTIDE SEQUENCE</scope>
    <source>
        <strain evidence="2">GSM-AAB239-AS_SAM_17_03QT</strain>
    </source>
</reference>
<evidence type="ECO:0000256" key="1">
    <source>
        <dbReference type="SAM" id="MobiDB-lite"/>
    </source>
</evidence>
<dbReference type="AlphaFoldDB" id="A0AAX6E4Y7"/>
<organism evidence="2 3">
    <name type="scientific">Iris pallida</name>
    <name type="common">Sweet iris</name>
    <dbReference type="NCBI Taxonomy" id="29817"/>
    <lineage>
        <taxon>Eukaryota</taxon>
        <taxon>Viridiplantae</taxon>
        <taxon>Streptophyta</taxon>
        <taxon>Embryophyta</taxon>
        <taxon>Tracheophyta</taxon>
        <taxon>Spermatophyta</taxon>
        <taxon>Magnoliopsida</taxon>
        <taxon>Liliopsida</taxon>
        <taxon>Asparagales</taxon>
        <taxon>Iridaceae</taxon>
        <taxon>Iridoideae</taxon>
        <taxon>Irideae</taxon>
        <taxon>Iris</taxon>
    </lineage>
</organism>
<reference evidence="2" key="2">
    <citation type="submission" date="2023-04" db="EMBL/GenBank/DDBJ databases">
        <authorList>
            <person name="Bruccoleri R.E."/>
            <person name="Oakeley E.J."/>
            <person name="Faust A.-M."/>
            <person name="Dessus-Babus S."/>
            <person name="Altorfer M."/>
            <person name="Burckhardt D."/>
            <person name="Oertli M."/>
            <person name="Naumann U."/>
            <person name="Petersen F."/>
            <person name="Wong J."/>
        </authorList>
    </citation>
    <scope>NUCLEOTIDE SEQUENCE</scope>
    <source>
        <strain evidence="2">GSM-AAB239-AS_SAM_17_03QT</strain>
        <tissue evidence="2">Leaf</tissue>
    </source>
</reference>